<evidence type="ECO:0000259" key="2">
    <source>
        <dbReference type="Pfam" id="PF25318"/>
    </source>
</evidence>
<dbReference type="RefSeq" id="XP_049152590.1">
    <property type="nucleotide sequence ID" value="XM_049295443.1"/>
</dbReference>
<name>A0A9Q8T831_9PEZI</name>
<accession>A0A9Q8T831</accession>
<gene>
    <name evidence="3" type="ORF">CLUP02_16524</name>
</gene>
<feature type="compositionally biased region" description="Polar residues" evidence="1">
    <location>
        <begin position="410"/>
        <end position="427"/>
    </location>
</feature>
<evidence type="ECO:0000256" key="1">
    <source>
        <dbReference type="SAM" id="MobiDB-lite"/>
    </source>
</evidence>
<reference evidence="3" key="1">
    <citation type="journal article" date="2021" name="Mol. Plant Microbe Interact.">
        <title>Complete Genome Sequence of the Plant-Pathogenic Fungus Colletotrichum lupini.</title>
        <authorList>
            <person name="Baroncelli R."/>
            <person name="Pensec F."/>
            <person name="Da Lio D."/>
            <person name="Boufleur T."/>
            <person name="Vicente I."/>
            <person name="Sarrocco S."/>
            <person name="Picot A."/>
            <person name="Baraldi E."/>
            <person name="Sukno S."/>
            <person name="Thon M."/>
            <person name="Le Floch G."/>
        </authorList>
    </citation>
    <scope>NUCLEOTIDE SEQUENCE</scope>
    <source>
        <strain evidence="3">IMI 504893</strain>
    </source>
</reference>
<keyword evidence="4" id="KW-1185">Reference proteome</keyword>
<sequence>MLFIACVDIVSEKLCMSRLTCRSVLCLATNQHFHYSIRRYLTQGRTSSIKERYPFALCKTYAWLGSLVSARQGGALSCSTPHRTGPLAYVVKGLAGKFLVLCRCPARKSHPPSPITNEDACYHCTFFPIAHSDIVSVSWMHSSEILITIHIHPYIPSLDKPRSHPSRNPATAAPSRSNSENGGNRVTITSTTITRPNKRQKRSHGDGIVQGPTSQKHTGDAVVFDHTPPPSPTKSNVEMQESHSDSESATHMKIEGINDEIVEATIAQLQATCNRPHLVRELATVLSQQIPIVKNSANPCAIVSSRLSAYLKRSCWSGRVPCPMAKELEKIHPRRTYFYLTTRPRLPFPDSPAFAQRVVISPSLSSIASGSEDGDDIDLRRRDLSPSPEVDLSSPEFDDGDDDFAMPTTPVGSLPSSFRYSRSQRSASPPLEKDEREFTQTADGLQKRKLARELSSTGNGEQSANAFEPARDYGMFDEKTGVAVNSGLANMHQFMTSPAFKATVPASVRKESDGDSWFKLGGLLEWDHSPESIELDELDCMAHVPYQRTECRLIMLWANQCQLALLDDGENNCGTRAYDSVKLISFGSTIREWADVFLVLVVVRAAGSEEVCAGLILEFKPGG</sequence>
<evidence type="ECO:0000313" key="4">
    <source>
        <dbReference type="Proteomes" id="UP000830671"/>
    </source>
</evidence>
<dbReference type="EMBL" id="CP019481">
    <property type="protein sequence ID" value="UQC90991.1"/>
    <property type="molecule type" value="Genomic_DNA"/>
</dbReference>
<protein>
    <submittedName>
        <fullName evidence="3">Mucin</fullName>
    </submittedName>
</protein>
<feature type="region of interest" description="Disordered" evidence="1">
    <location>
        <begin position="158"/>
        <end position="249"/>
    </location>
</feature>
<feature type="compositionally biased region" description="Basic and acidic residues" evidence="1">
    <location>
        <begin position="240"/>
        <end position="249"/>
    </location>
</feature>
<dbReference type="Proteomes" id="UP000830671">
    <property type="component" value="Chromosome 9"/>
</dbReference>
<proteinExistence type="predicted"/>
<dbReference type="Pfam" id="PF25318">
    <property type="entry name" value="WHD_GDS1"/>
    <property type="match status" value="1"/>
</dbReference>
<organism evidence="3 4">
    <name type="scientific">Colletotrichum lupini</name>
    <dbReference type="NCBI Taxonomy" id="145971"/>
    <lineage>
        <taxon>Eukaryota</taxon>
        <taxon>Fungi</taxon>
        <taxon>Dikarya</taxon>
        <taxon>Ascomycota</taxon>
        <taxon>Pezizomycotina</taxon>
        <taxon>Sordariomycetes</taxon>
        <taxon>Hypocreomycetidae</taxon>
        <taxon>Glomerellales</taxon>
        <taxon>Glomerellaceae</taxon>
        <taxon>Colletotrichum</taxon>
        <taxon>Colletotrichum acutatum species complex</taxon>
    </lineage>
</organism>
<dbReference type="AlphaFoldDB" id="A0A9Q8T831"/>
<feature type="compositionally biased region" description="Polar residues" evidence="1">
    <location>
        <begin position="166"/>
        <end position="195"/>
    </location>
</feature>
<evidence type="ECO:0000313" key="3">
    <source>
        <dbReference type="EMBL" id="UQC90991.1"/>
    </source>
</evidence>
<feature type="domain" description="GDS1 winged helix" evidence="2">
    <location>
        <begin position="254"/>
        <end position="345"/>
    </location>
</feature>
<feature type="region of interest" description="Disordered" evidence="1">
    <location>
        <begin position="366"/>
        <end position="446"/>
    </location>
</feature>
<dbReference type="InterPro" id="IPR057511">
    <property type="entry name" value="WH_GDS1"/>
</dbReference>
<dbReference type="GeneID" id="73350453"/>
<dbReference type="KEGG" id="clup:CLUP02_16524"/>